<proteinExistence type="predicted"/>
<dbReference type="Pfam" id="PF02566">
    <property type="entry name" value="OsmC"/>
    <property type="match status" value="1"/>
</dbReference>
<dbReference type="InterPro" id="IPR052707">
    <property type="entry name" value="OsmC_Ohr_Peroxiredoxin"/>
</dbReference>
<reference evidence="1 2" key="1">
    <citation type="submission" date="2011-01" db="EMBL/GenBank/DDBJ databases">
        <title>Whole genome sequence of Tetragenococcus halophilus NBRC 12172.</title>
        <authorList>
            <person name="Nakazawa H."/>
            <person name="Omata S."/>
            <person name="Koga C."/>
            <person name="Watanabe Y."/>
            <person name="Katano Y."/>
            <person name="Ito N."/>
            <person name="Tsukatani N."/>
            <person name="Ankai A."/>
            <person name="Oguchi A."/>
            <person name="Fukui S."/>
            <person name="Yashiro I."/>
            <person name="Kamata S."/>
            <person name="Hashimoto Y."/>
            <person name="Yamazaki J."/>
            <person name="Taguchi H."/>
            <person name="Tanaka A."/>
            <person name="Koyama T."/>
            <person name="Ichige A."/>
            <person name="Hanya Y."/>
            <person name="Tanikawa S."/>
            <person name="Yamazaki S."/>
            <person name="Fujita N."/>
        </authorList>
    </citation>
    <scope>NUCLEOTIDE SEQUENCE [LARGE SCALE GENOMIC DNA]</scope>
    <source>
        <strain evidence="2">DSM 20338 / JCM 20259 / NCIMB 9735 / NBRC 12172</strain>
    </source>
</reference>
<dbReference type="InterPro" id="IPR036102">
    <property type="entry name" value="OsmC/Ohrsf"/>
</dbReference>
<dbReference type="InterPro" id="IPR003718">
    <property type="entry name" value="OsmC/Ohr_fam"/>
</dbReference>
<protein>
    <recommendedName>
        <fullName evidence="3">OsmC family peroxiredoxin</fullName>
    </recommendedName>
</protein>
<dbReference type="KEGG" id="thl:TEH_20270"/>
<sequence length="140" mass="15103">MSDLRINWSGDRKGNGQVIYGDQTLPVAIPKEFQGSGEGFGPKELLAASAATCFYTTLLHLVEVRKLPVISFDMATEITNGDKNLEIYHEPKLVLSTSASAEDKAAAERAIDSADKTCAVGNILKTAGIHIQIQKNITIE</sequence>
<dbReference type="Gene3D" id="3.30.300.20">
    <property type="match status" value="1"/>
</dbReference>
<gene>
    <name evidence="1" type="ordered locus">TEH_20270</name>
</gene>
<evidence type="ECO:0008006" key="3">
    <source>
        <dbReference type="Google" id="ProtNLM"/>
    </source>
</evidence>
<dbReference type="EMBL" id="AP012046">
    <property type="protein sequence ID" value="BAK95354.1"/>
    <property type="molecule type" value="Genomic_DNA"/>
</dbReference>
<name>A0AAN1SJ80_TETHN</name>
<dbReference type="PANTHER" id="PTHR42830">
    <property type="entry name" value="OSMOTICALLY INDUCIBLE FAMILY PROTEIN"/>
    <property type="match status" value="1"/>
</dbReference>
<dbReference type="SUPFAM" id="SSF82784">
    <property type="entry name" value="OsmC-like"/>
    <property type="match status" value="1"/>
</dbReference>
<accession>A0AAN1SJ80</accession>
<dbReference type="AlphaFoldDB" id="A0AAN1SJ80"/>
<dbReference type="PANTHER" id="PTHR42830:SF2">
    <property type="entry name" value="OSMC_OHR FAMILY PROTEIN"/>
    <property type="match status" value="1"/>
</dbReference>
<dbReference type="Proteomes" id="UP000002663">
    <property type="component" value="Chromosome"/>
</dbReference>
<dbReference type="RefSeq" id="WP_014125394.1">
    <property type="nucleotide sequence ID" value="NC_016052.1"/>
</dbReference>
<organism evidence="1 2">
    <name type="scientific">Tetragenococcus halophilus (strain DSM 20338 / JCM 20259 / NCIMB 9735 / NBRC 12172)</name>
    <name type="common">Pediococcus halophilus</name>
    <dbReference type="NCBI Taxonomy" id="945021"/>
    <lineage>
        <taxon>Bacteria</taxon>
        <taxon>Bacillati</taxon>
        <taxon>Bacillota</taxon>
        <taxon>Bacilli</taxon>
        <taxon>Lactobacillales</taxon>
        <taxon>Enterococcaceae</taxon>
        <taxon>Tetragenococcus</taxon>
    </lineage>
</organism>
<dbReference type="InterPro" id="IPR015946">
    <property type="entry name" value="KH_dom-like_a/b"/>
</dbReference>
<evidence type="ECO:0000313" key="2">
    <source>
        <dbReference type="Proteomes" id="UP000002663"/>
    </source>
</evidence>
<evidence type="ECO:0000313" key="1">
    <source>
        <dbReference type="EMBL" id="BAK95354.1"/>
    </source>
</evidence>